<dbReference type="Proteomes" id="UP000094769">
    <property type="component" value="Unassembled WGS sequence"/>
</dbReference>
<dbReference type="EMBL" id="MARB01000015">
    <property type="protein sequence ID" value="ODJ87021.1"/>
    <property type="molecule type" value="Genomic_DNA"/>
</dbReference>
<dbReference type="OrthoDB" id="129664at2"/>
<evidence type="ECO:0000313" key="1">
    <source>
        <dbReference type="EMBL" id="ODJ87021.1"/>
    </source>
</evidence>
<sequence length="100" mass="11393">MNDPINGKCWQCCGSELETVDYGRETTCRSCGKPTRVCRNCRWYAPNRPNQCEEPVADRVMDKEKANFCGYFEPTAEIKGKDTQTSQDALRQAAEDLFKS</sequence>
<keyword evidence="2" id="KW-1185">Reference proteome</keyword>
<comment type="caution">
    <text evidence="1">The sequence shown here is derived from an EMBL/GenBank/DDBJ whole genome shotgun (WGS) entry which is preliminary data.</text>
</comment>
<name>A0A7Z0VKK4_9GAMM</name>
<gene>
    <name evidence="1" type="ORF">CODIS_27700</name>
</gene>
<accession>A0A7Z0VKK4</accession>
<organism evidence="1 2">
    <name type="scientific">Candidatus Thiodiazotropha endolucinida</name>
    <dbReference type="NCBI Taxonomy" id="1655433"/>
    <lineage>
        <taxon>Bacteria</taxon>
        <taxon>Pseudomonadati</taxon>
        <taxon>Pseudomonadota</taxon>
        <taxon>Gammaproteobacteria</taxon>
        <taxon>Chromatiales</taxon>
        <taxon>Sedimenticolaceae</taxon>
        <taxon>Candidatus Thiodiazotropha</taxon>
    </lineage>
</organism>
<proteinExistence type="predicted"/>
<evidence type="ECO:0000313" key="2">
    <source>
        <dbReference type="Proteomes" id="UP000094769"/>
    </source>
</evidence>
<reference evidence="1 2" key="1">
    <citation type="submission" date="2016-06" db="EMBL/GenBank/DDBJ databases">
        <title>Genome sequence of endosymbiont of Candidatus Endolucinida thiodiazotropha.</title>
        <authorList>
            <person name="Poehlein A."/>
            <person name="Koenig S."/>
            <person name="Heiden S.E."/>
            <person name="Thuermer A."/>
            <person name="Voget S."/>
            <person name="Daniel R."/>
            <person name="Markert S."/>
            <person name="Gros O."/>
            <person name="Schweder T."/>
        </authorList>
    </citation>
    <scope>NUCLEOTIDE SEQUENCE [LARGE SCALE GENOMIC DNA]</scope>
    <source>
        <strain evidence="1 2">COS</strain>
    </source>
</reference>
<dbReference type="RefSeq" id="WP_069126004.1">
    <property type="nucleotide sequence ID" value="NZ_MARB01000015.1"/>
</dbReference>
<dbReference type="AlphaFoldDB" id="A0A7Z0VKK4"/>
<protein>
    <submittedName>
        <fullName evidence="1">Uncharacterized protein</fullName>
    </submittedName>
</protein>